<name>A0A2G7GBX2_9EURO</name>
<dbReference type="InterPro" id="IPR054508">
    <property type="entry name" value="PIR1-like_C"/>
</dbReference>
<evidence type="ECO:0000313" key="4">
    <source>
        <dbReference type="EMBL" id="PIG90344.1"/>
    </source>
</evidence>
<evidence type="ECO:0000313" key="5">
    <source>
        <dbReference type="Proteomes" id="UP000231358"/>
    </source>
</evidence>
<feature type="transmembrane region" description="Helical" evidence="2">
    <location>
        <begin position="542"/>
        <end position="564"/>
    </location>
</feature>
<dbReference type="InterPro" id="IPR000326">
    <property type="entry name" value="PAP2/HPO"/>
</dbReference>
<accession>A0A2G7GBX2</accession>
<reference evidence="4 5" key="1">
    <citation type="submission" date="2017-05" db="EMBL/GenBank/DDBJ databases">
        <title>Genome sequence for an aflatoxigenic pathogen of Argentinian peanut, Aspergillus arachidicola.</title>
        <authorList>
            <person name="Moore G."/>
            <person name="Beltz S.B."/>
            <person name="Mack B.M."/>
        </authorList>
    </citation>
    <scope>NUCLEOTIDE SEQUENCE [LARGE SCALE GENOMIC DNA]</scope>
    <source>
        <strain evidence="4 5">CBS 117610</strain>
    </source>
</reference>
<dbReference type="Pfam" id="PF22799">
    <property type="entry name" value="PIR1-like_C"/>
    <property type="match status" value="1"/>
</dbReference>
<protein>
    <submittedName>
        <fullName evidence="4">GPI anchored cell wall protein</fullName>
    </submittedName>
</protein>
<dbReference type="PANTHER" id="PTHR39613">
    <property type="entry name" value="ANCHORED CELL WALL PROTEIN, PUTATIVE (AFU_ORTHOLOGUE AFUA_4G08960)-RELATED"/>
    <property type="match status" value="1"/>
</dbReference>
<dbReference type="Proteomes" id="UP000231358">
    <property type="component" value="Unassembled WGS sequence"/>
</dbReference>
<feature type="compositionally biased region" description="Low complexity" evidence="1">
    <location>
        <begin position="224"/>
        <end position="277"/>
    </location>
</feature>
<dbReference type="SMART" id="SM00014">
    <property type="entry name" value="acidPPc"/>
    <property type="match status" value="1"/>
</dbReference>
<dbReference type="Gene3D" id="1.20.144.10">
    <property type="entry name" value="Phosphatidic acid phosphatase type 2/haloperoxidase"/>
    <property type="match status" value="1"/>
</dbReference>
<keyword evidence="2" id="KW-0472">Membrane</keyword>
<dbReference type="Pfam" id="PF01569">
    <property type="entry name" value="PAP2"/>
    <property type="match status" value="1"/>
</dbReference>
<dbReference type="STRING" id="656916.A0A2G7GBX2"/>
<dbReference type="PANTHER" id="PTHR39613:SF1">
    <property type="entry name" value="ANCHORED CELL WALL PROTEIN, PUTATIVE (AFU_ORTHOLOGUE AFUA_4G08960)-RELATED"/>
    <property type="match status" value="1"/>
</dbReference>
<dbReference type="CDD" id="cd03390">
    <property type="entry name" value="PAP2_containing_1_like"/>
    <property type="match status" value="1"/>
</dbReference>
<keyword evidence="5" id="KW-1185">Reference proteome</keyword>
<dbReference type="InterPro" id="IPR036938">
    <property type="entry name" value="PAP2/HPO_sf"/>
</dbReference>
<dbReference type="EMBL" id="NEXV01000008">
    <property type="protein sequence ID" value="PIG90344.1"/>
    <property type="molecule type" value="Genomic_DNA"/>
</dbReference>
<feature type="region of interest" description="Disordered" evidence="1">
    <location>
        <begin position="699"/>
        <end position="757"/>
    </location>
</feature>
<evidence type="ECO:0000256" key="1">
    <source>
        <dbReference type="SAM" id="MobiDB-lite"/>
    </source>
</evidence>
<proteinExistence type="predicted"/>
<dbReference type="InterPro" id="IPR018620">
    <property type="entry name" value="Ubiquitin3-bd_protein_But2_C"/>
</dbReference>
<sequence length="757" mass="79251">MKNFATVAALAAGANAFVGRSNNCCFHLTASGGDSGTVGQLDDGQNRIHGGLQEAEFCIDSKGALTDGNGRGCIITGPTTQFQCDEGATPMTGWSIDSQGQVSYNGDADFVACATGQNGGLNIYTTGSSDVTGCKDIKLSADSCSSSVSGSSSVAVPGSSTPAPGPSSSASVPYVPGPSSSASVPYVPGSSGSAVTLQTTVTSTYCPESSTVPVIPGTPGTPGVPGTSATPGVPGTSSVPVIPVTSGTPGVPGTSGGQPSQTASSAQPSGTSTAGGSCPTDLSGEYEFPHLIIPIDSSSPDTAAGTSYNGTISSTVSTIFNFDIPSSDAGKTCSLVFLFPKKEDLETSSYSFSGDGKVDFASLQSAATQSTTYNNAPAVKEDYGDFTISPGNSYLISTFECPAGQAVSYEMKNSGSTELDFFEDYNPSPLGLYITDRLWEFNCGFLGLLLSQGLAFLITQVLKNACGKPRPDIIDRCQPRPGSEDPFRGLSNYTICTGDPAIIKDGFRSWPSGHSSSSFAGLFYLTLWLCGKLHFMDNRGEVWKAIIIIIPCIGATLIAVSRIMDARHHPFDVITGSLLGIVCAYIAYRQYFPSITEPWKKGRAYPIRSWGRDPVVPSDAAPLVTTNESTVALRNPEEERLNASGVPDTRDATQLRASRYMPPSNNPYATNMYGRDDDGHWSSSSEDVADGYEMQHGYARTQNPTYGGQLPRYETDTSYHSQMQPPVTGVSASHPPPITTIRSDGGRELTDVPPRAL</sequence>
<feature type="transmembrane region" description="Helical" evidence="2">
    <location>
        <begin position="570"/>
        <end position="588"/>
    </location>
</feature>
<dbReference type="SUPFAM" id="SSF48317">
    <property type="entry name" value="Acid phosphatase/Vanadium-dependent haloperoxidase"/>
    <property type="match status" value="1"/>
</dbReference>
<dbReference type="AlphaFoldDB" id="A0A2G7GBX2"/>
<feature type="domain" description="Phosphatidic acid phosphatase type 2/haloperoxidase" evidence="3">
    <location>
        <begin position="445"/>
        <end position="588"/>
    </location>
</feature>
<evidence type="ECO:0000256" key="2">
    <source>
        <dbReference type="SAM" id="Phobius"/>
    </source>
</evidence>
<feature type="region of interest" description="Disordered" evidence="1">
    <location>
        <begin position="142"/>
        <end position="193"/>
    </location>
</feature>
<feature type="region of interest" description="Disordered" evidence="1">
    <location>
        <begin position="212"/>
        <end position="281"/>
    </location>
</feature>
<gene>
    <name evidence="4" type="ORF">AARAC_007984</name>
</gene>
<comment type="caution">
    <text evidence="4">The sequence shown here is derived from an EMBL/GenBank/DDBJ whole genome shotgun (WGS) entry which is preliminary data.</text>
</comment>
<feature type="compositionally biased region" description="Polar residues" evidence="1">
    <location>
        <begin position="716"/>
        <end position="725"/>
    </location>
</feature>
<keyword evidence="2" id="KW-1133">Transmembrane helix</keyword>
<keyword evidence="2" id="KW-0812">Transmembrane</keyword>
<evidence type="ECO:0000259" key="3">
    <source>
        <dbReference type="SMART" id="SM00014"/>
    </source>
</evidence>
<organism evidence="4 5">
    <name type="scientific">Aspergillus arachidicola</name>
    <dbReference type="NCBI Taxonomy" id="656916"/>
    <lineage>
        <taxon>Eukaryota</taxon>
        <taxon>Fungi</taxon>
        <taxon>Dikarya</taxon>
        <taxon>Ascomycota</taxon>
        <taxon>Pezizomycotina</taxon>
        <taxon>Eurotiomycetes</taxon>
        <taxon>Eurotiomycetidae</taxon>
        <taxon>Eurotiales</taxon>
        <taxon>Aspergillaceae</taxon>
        <taxon>Aspergillus</taxon>
        <taxon>Aspergillus subgen. Circumdati</taxon>
    </lineage>
</organism>
<dbReference type="Pfam" id="PF09792">
    <property type="entry name" value="But2"/>
    <property type="match status" value="1"/>
</dbReference>